<organism evidence="3 4">
    <name type="scientific">Candidatus Neomicrothrix parvicella RN1</name>
    <dbReference type="NCBI Taxonomy" id="1229780"/>
    <lineage>
        <taxon>Bacteria</taxon>
        <taxon>Bacillati</taxon>
        <taxon>Actinomycetota</taxon>
        <taxon>Acidimicrobiia</taxon>
        <taxon>Acidimicrobiales</taxon>
        <taxon>Microthrixaceae</taxon>
        <taxon>Candidatus Neomicrothrix</taxon>
    </lineage>
</organism>
<dbReference type="InterPro" id="IPR020904">
    <property type="entry name" value="Sc_DH/Rdtase_CS"/>
</dbReference>
<dbReference type="EMBL" id="CANL01000002">
    <property type="protein sequence ID" value="CCM62238.1"/>
    <property type="molecule type" value="Genomic_DNA"/>
</dbReference>
<dbReference type="Gene3D" id="3.40.50.720">
    <property type="entry name" value="NAD(P)-binding Rossmann-like Domain"/>
    <property type="match status" value="1"/>
</dbReference>
<accession>R4YWC8</accession>
<evidence type="ECO:0000313" key="3">
    <source>
        <dbReference type="EMBL" id="CCM62238.1"/>
    </source>
</evidence>
<gene>
    <name evidence="3" type="ORF">BN381_100125</name>
</gene>
<dbReference type="Proteomes" id="UP000018291">
    <property type="component" value="Unassembled WGS sequence"/>
</dbReference>
<dbReference type="PANTHER" id="PTHR43669">
    <property type="entry name" value="5-KETO-D-GLUCONATE 5-REDUCTASE"/>
    <property type="match status" value="1"/>
</dbReference>
<proteinExistence type="inferred from homology"/>
<name>R4YWC8_9ACTN</name>
<dbReference type="eggNOG" id="COG0300">
    <property type="taxonomic scope" value="Bacteria"/>
</dbReference>
<comment type="similarity">
    <text evidence="1">Belongs to the short-chain dehydrogenases/reductases (SDR) family.</text>
</comment>
<dbReference type="InterPro" id="IPR036291">
    <property type="entry name" value="NAD(P)-bd_dom_sf"/>
</dbReference>
<reference evidence="3 4" key="1">
    <citation type="journal article" date="2013" name="ISME J.">
        <title>Metabolic model for the filamentous 'Candidatus Microthrix parvicella' based on genomic and metagenomic analyses.</title>
        <authorList>
            <person name="Jon McIlroy S."/>
            <person name="Kristiansen R."/>
            <person name="Albertsen M."/>
            <person name="Michael Karst S."/>
            <person name="Rossetti S."/>
            <person name="Lund Nielsen J."/>
            <person name="Tandoi V."/>
            <person name="James Seviour R."/>
            <person name="Nielsen P.H."/>
        </authorList>
    </citation>
    <scope>NUCLEOTIDE SEQUENCE [LARGE SCALE GENOMIC DNA]</scope>
    <source>
        <strain evidence="3 4">RN1</strain>
    </source>
</reference>
<keyword evidence="4" id="KW-1185">Reference proteome</keyword>
<dbReference type="PROSITE" id="PS00061">
    <property type="entry name" value="ADH_SHORT"/>
    <property type="match status" value="1"/>
</dbReference>
<dbReference type="PANTHER" id="PTHR43669:SF6">
    <property type="entry name" value="DECAPRENYLPHOSPHORYL-2-KETO-BETA-D-ERYTHRO-PENTOSE REDUCTASE"/>
    <property type="match status" value="1"/>
</dbReference>
<dbReference type="GO" id="GO:0016491">
    <property type="term" value="F:oxidoreductase activity"/>
    <property type="evidence" value="ECO:0007669"/>
    <property type="project" value="UniProtKB-KW"/>
</dbReference>
<dbReference type="SUPFAM" id="SSF51735">
    <property type="entry name" value="NAD(P)-binding Rossmann-fold domains"/>
    <property type="match status" value="1"/>
</dbReference>
<dbReference type="Pfam" id="PF00106">
    <property type="entry name" value="adh_short"/>
    <property type="match status" value="1"/>
</dbReference>
<keyword evidence="2 3" id="KW-0560">Oxidoreductase</keyword>
<evidence type="ECO:0000256" key="1">
    <source>
        <dbReference type="ARBA" id="ARBA00006484"/>
    </source>
</evidence>
<comment type="caution">
    <text evidence="3">The sequence shown here is derived from an EMBL/GenBank/DDBJ whole genome shotgun (WGS) entry which is preliminary data.</text>
</comment>
<evidence type="ECO:0000256" key="2">
    <source>
        <dbReference type="ARBA" id="ARBA00023002"/>
    </source>
</evidence>
<dbReference type="EC" id="1.-.-.-" evidence="3"/>
<dbReference type="HOGENOM" id="CLU_010194_2_1_11"/>
<protein>
    <submittedName>
        <fullName evidence="3">Putative dehydrogenase/reductase</fullName>
        <ecNumber evidence="3">1.-.-.-</ecNumber>
    </submittedName>
</protein>
<dbReference type="STRING" id="1229780.BN381_100125"/>
<dbReference type="AlphaFoldDB" id="R4YWC8"/>
<dbReference type="InterPro" id="IPR002347">
    <property type="entry name" value="SDR_fam"/>
</dbReference>
<dbReference type="PRINTS" id="PR00081">
    <property type="entry name" value="GDHRDH"/>
</dbReference>
<sequence length="263" mass="27625">MLETKEPALEDAHAEPRTALIFGGTSEIALAIANKLSVGRLRQVVVAVRDPNSARVAEARAELEGAGLTVHVVEFDAVRHDQHEAVVAKAVEAVGDLDLVMVAHGQLGDQGSLVNDPVGAAALVDVNFAGAVSASLAAAAQLRSQGHGRMLMISSVAAVRPRASNYLYGSTKAGLDAFGRGLSDDLEGTGVRVSVLRPGFVRTRMTEGMEEQPFSADPDEVAEAAVVGLLRGRRVIWAPAPLQGVFGVLSVMPGPIWRKISKR</sequence>
<evidence type="ECO:0000313" key="4">
    <source>
        <dbReference type="Proteomes" id="UP000018291"/>
    </source>
</evidence>